<keyword evidence="2" id="KW-1185">Reference proteome</keyword>
<evidence type="ECO:0000313" key="1">
    <source>
        <dbReference type="EMBL" id="KAK6787018.1"/>
    </source>
</evidence>
<sequence length="36" mass="4300">MAVVAGAITLLRMAYWQPKYLHKIHKMARRCKRRMA</sequence>
<protein>
    <submittedName>
        <fullName evidence="1">Uncharacterized protein</fullName>
    </submittedName>
</protein>
<accession>A0AAN8YF33</accession>
<reference evidence="1 2" key="1">
    <citation type="submission" date="2024-02" db="EMBL/GenBank/DDBJ databases">
        <title>de novo genome assembly of Solanum bulbocastanum strain 11H21.</title>
        <authorList>
            <person name="Hosaka A.J."/>
        </authorList>
    </citation>
    <scope>NUCLEOTIDE SEQUENCE [LARGE SCALE GENOMIC DNA]</scope>
    <source>
        <tissue evidence="1">Young leaves</tissue>
    </source>
</reference>
<dbReference type="Proteomes" id="UP001371456">
    <property type="component" value="Unassembled WGS sequence"/>
</dbReference>
<name>A0AAN8YF33_SOLBU</name>
<comment type="caution">
    <text evidence="1">The sequence shown here is derived from an EMBL/GenBank/DDBJ whole genome shotgun (WGS) entry which is preliminary data.</text>
</comment>
<gene>
    <name evidence="1" type="ORF">RDI58_015543</name>
</gene>
<organism evidence="1 2">
    <name type="scientific">Solanum bulbocastanum</name>
    <name type="common">Wild potato</name>
    <dbReference type="NCBI Taxonomy" id="147425"/>
    <lineage>
        <taxon>Eukaryota</taxon>
        <taxon>Viridiplantae</taxon>
        <taxon>Streptophyta</taxon>
        <taxon>Embryophyta</taxon>
        <taxon>Tracheophyta</taxon>
        <taxon>Spermatophyta</taxon>
        <taxon>Magnoliopsida</taxon>
        <taxon>eudicotyledons</taxon>
        <taxon>Gunneridae</taxon>
        <taxon>Pentapetalae</taxon>
        <taxon>asterids</taxon>
        <taxon>lamiids</taxon>
        <taxon>Solanales</taxon>
        <taxon>Solanaceae</taxon>
        <taxon>Solanoideae</taxon>
        <taxon>Solaneae</taxon>
        <taxon>Solanum</taxon>
    </lineage>
</organism>
<evidence type="ECO:0000313" key="2">
    <source>
        <dbReference type="Proteomes" id="UP001371456"/>
    </source>
</evidence>
<proteinExistence type="predicted"/>
<dbReference type="EMBL" id="JBANQN010000006">
    <property type="protein sequence ID" value="KAK6787018.1"/>
    <property type="molecule type" value="Genomic_DNA"/>
</dbReference>
<dbReference type="AlphaFoldDB" id="A0AAN8YF33"/>